<keyword evidence="1" id="KW-0812">Transmembrane</keyword>
<feature type="transmembrane region" description="Helical" evidence="1">
    <location>
        <begin position="109"/>
        <end position="136"/>
    </location>
</feature>
<keyword evidence="4" id="KW-1185">Reference proteome</keyword>
<dbReference type="EMBL" id="JBEEWF010000001">
    <property type="protein sequence ID" value="MEQ5346744.1"/>
    <property type="molecule type" value="Genomic_DNA"/>
</dbReference>
<evidence type="ECO:0000259" key="2">
    <source>
        <dbReference type="Pfam" id="PF12158"/>
    </source>
</evidence>
<dbReference type="Proteomes" id="UP001436462">
    <property type="component" value="Unassembled WGS sequence"/>
</dbReference>
<reference evidence="3 4" key="1">
    <citation type="submission" date="2024-04" db="EMBL/GenBank/DDBJ databases">
        <title>Role of Flies in the Dissemination of Carbapenem-Resistant Enterobacteriaceae (CRE): An Epidemiological and Genomic Study in China.</title>
        <authorList>
            <person name="Kaichao C."/>
            <person name="Zhang R."/>
            <person name="Chen S."/>
        </authorList>
    </citation>
    <scope>NUCLEOTIDE SEQUENCE [LARGE SCALE GENOMIC DNA]</scope>
    <source>
        <strain evidence="4">fly-1011</strain>
    </source>
</reference>
<dbReference type="RefSeq" id="WP_349419654.1">
    <property type="nucleotide sequence ID" value="NZ_JBEEWF010000001.1"/>
</dbReference>
<organism evidence="3 4">
    <name type="scientific">Proteus genomosp. 6</name>
    <dbReference type="NCBI Taxonomy" id="1311820"/>
    <lineage>
        <taxon>Bacteria</taxon>
        <taxon>Pseudomonadati</taxon>
        <taxon>Pseudomonadota</taxon>
        <taxon>Gammaproteobacteria</taxon>
        <taxon>Enterobacterales</taxon>
        <taxon>Morganellaceae</taxon>
        <taxon>Proteus</taxon>
    </lineage>
</organism>
<keyword evidence="1" id="KW-1133">Transmembrane helix</keyword>
<comment type="caution">
    <text evidence="3">The sequence shown here is derived from an EMBL/GenBank/DDBJ whole genome shotgun (WGS) entry which is preliminary data.</text>
</comment>
<proteinExistence type="predicted"/>
<evidence type="ECO:0000313" key="3">
    <source>
        <dbReference type="EMBL" id="MEQ5346744.1"/>
    </source>
</evidence>
<name>A0ABV1L4V3_9GAMM</name>
<protein>
    <submittedName>
        <fullName evidence="3">DUF3592 domain-containing protein</fullName>
    </submittedName>
</protein>
<evidence type="ECO:0000313" key="4">
    <source>
        <dbReference type="Proteomes" id="UP001436462"/>
    </source>
</evidence>
<accession>A0ABV1L4V3</accession>
<dbReference type="Pfam" id="PF12158">
    <property type="entry name" value="DUF3592"/>
    <property type="match status" value="1"/>
</dbReference>
<evidence type="ECO:0000256" key="1">
    <source>
        <dbReference type="SAM" id="Phobius"/>
    </source>
</evidence>
<dbReference type="InterPro" id="IPR021994">
    <property type="entry name" value="DUF3592"/>
</dbReference>
<sequence>MKKFRFLFYIFALIGAIIFVVALFVIKSELNVVRNGIETTGVVIDQSVSKSSDDRSIYHPIIRFNTEDNREITFRSPEGGNQSRFYLGEKINVIYLPSDPQRATINNFLGLYGAGTILSIFGLVFASTGLIPLYFIRRRATRDQRLKRDGMPINVKISEIIINSHIRFNHRSPYQIIADYHDTLNNRLIRYKSGYIFFDPTPYINKELVTVYVDKRNPKIYYLDISFYPPLKSHN</sequence>
<feature type="domain" description="DUF3592" evidence="2">
    <location>
        <begin position="39"/>
        <end position="108"/>
    </location>
</feature>
<keyword evidence="1" id="KW-0472">Membrane</keyword>
<feature type="transmembrane region" description="Helical" evidence="1">
    <location>
        <begin position="7"/>
        <end position="26"/>
    </location>
</feature>
<gene>
    <name evidence="3" type="ORF">ABN253_00970</name>
</gene>